<name>E9CZE7_COCPS</name>
<reference evidence="3" key="2">
    <citation type="submission" date="2010-03" db="EMBL/GenBank/DDBJ databases">
        <title>The genome sequence of Coccidioides posadasii strain Silveira.</title>
        <authorList>
            <consortium name="The Broad Institute Genome Sequencing Center for Infectious Disease"/>
            <person name="Neafsey D."/>
            <person name="Orbach M."/>
            <person name="Henn M.R."/>
            <person name="Cole G.T."/>
            <person name="Galgiani J."/>
            <person name="Gardner M.J."/>
            <person name="Kirkland T.N."/>
            <person name="Taylor J.W."/>
            <person name="Young S.K."/>
            <person name="Zeng Q."/>
            <person name="Koehrsen M."/>
            <person name="Alvarado L."/>
            <person name="Berlin A."/>
            <person name="Borenstein D."/>
            <person name="Chapman S.B."/>
            <person name="Chen Z."/>
            <person name="Engels R."/>
            <person name="Freedman E."/>
            <person name="Gellesch M."/>
            <person name="Goldberg J."/>
            <person name="Griggs A."/>
            <person name="Gujja S."/>
            <person name="Heilman E."/>
            <person name="Heiman D."/>
            <person name="Howarth C."/>
            <person name="Jen D."/>
            <person name="Larson L."/>
            <person name="Mehta T."/>
            <person name="Neiman D."/>
            <person name="Park D."/>
            <person name="Pearson M."/>
            <person name="Richards J."/>
            <person name="Roberts A."/>
            <person name="Saif S."/>
            <person name="Shea T."/>
            <person name="Shenoy N."/>
            <person name="Sisk P."/>
            <person name="Stolte C."/>
            <person name="Sykes S."/>
            <person name="Walk T."/>
            <person name="White J."/>
            <person name="Yandava C."/>
            <person name="Haas B."/>
            <person name="Nusbaum C."/>
            <person name="Birren B."/>
        </authorList>
    </citation>
    <scope>NUCLEOTIDE SEQUENCE [LARGE SCALE GENOMIC DNA]</scope>
    <source>
        <strain evidence="3">RMSCC 757 / Silveira</strain>
    </source>
</reference>
<dbReference type="EMBL" id="GL636488">
    <property type="protein sequence ID" value="EFW20591.1"/>
    <property type="molecule type" value="Genomic_DNA"/>
</dbReference>
<sequence length="104" mass="11428">MGQARPPKSKVHRLFGNPVPSALMRCIGLYSASSPNSLQHDHSRCYGPGVRRFDEAQPLCEGDVRSQGILLGGFVEGASERSLSQDMTSSSNRRRKNNNELVVE</sequence>
<evidence type="ECO:0000256" key="1">
    <source>
        <dbReference type="SAM" id="MobiDB-lite"/>
    </source>
</evidence>
<dbReference type="Proteomes" id="UP000002497">
    <property type="component" value="Unassembled WGS sequence"/>
</dbReference>
<keyword evidence="3" id="KW-1185">Reference proteome</keyword>
<evidence type="ECO:0000313" key="2">
    <source>
        <dbReference type="EMBL" id="EFW20591.1"/>
    </source>
</evidence>
<reference evidence="3" key="1">
    <citation type="journal article" date="2010" name="Genome Res.">
        <title>Population genomic sequencing of Coccidioides fungi reveals recent hybridization and transposon control.</title>
        <authorList>
            <person name="Neafsey D.E."/>
            <person name="Barker B.M."/>
            <person name="Sharpton T.J."/>
            <person name="Stajich J.E."/>
            <person name="Park D.J."/>
            <person name="Whiston E."/>
            <person name="Hung C.-Y."/>
            <person name="McMahan C."/>
            <person name="White J."/>
            <person name="Sykes S."/>
            <person name="Heiman D."/>
            <person name="Young S."/>
            <person name="Zeng Q."/>
            <person name="Abouelleil A."/>
            <person name="Aftuck L."/>
            <person name="Bessette D."/>
            <person name="Brown A."/>
            <person name="FitzGerald M."/>
            <person name="Lui A."/>
            <person name="Macdonald J.P."/>
            <person name="Priest M."/>
            <person name="Orbach M.J."/>
            <person name="Galgiani J.N."/>
            <person name="Kirkland T.N."/>
            <person name="Cole G.T."/>
            <person name="Birren B.W."/>
            <person name="Henn M.R."/>
            <person name="Taylor J.W."/>
            <person name="Rounsley S.D."/>
        </authorList>
    </citation>
    <scope>NUCLEOTIDE SEQUENCE [LARGE SCALE GENOMIC DNA]</scope>
    <source>
        <strain evidence="3">RMSCC 757 / Silveira</strain>
    </source>
</reference>
<protein>
    <submittedName>
        <fullName evidence="2">Predicted protein</fullName>
    </submittedName>
</protein>
<dbReference type="AlphaFoldDB" id="E9CZE7"/>
<accession>E9CZE7</accession>
<gene>
    <name evidence="2" type="ORF">CPSG_02434</name>
</gene>
<organism evidence="3">
    <name type="scientific">Coccidioides posadasii (strain RMSCC 757 / Silveira)</name>
    <name type="common">Valley fever fungus</name>
    <dbReference type="NCBI Taxonomy" id="443226"/>
    <lineage>
        <taxon>Eukaryota</taxon>
        <taxon>Fungi</taxon>
        <taxon>Dikarya</taxon>
        <taxon>Ascomycota</taxon>
        <taxon>Pezizomycotina</taxon>
        <taxon>Eurotiomycetes</taxon>
        <taxon>Eurotiomycetidae</taxon>
        <taxon>Onygenales</taxon>
        <taxon>Onygenaceae</taxon>
        <taxon>Coccidioides</taxon>
    </lineage>
</organism>
<dbReference type="HOGENOM" id="CLU_2249887_0_0_1"/>
<dbReference type="VEuPathDB" id="FungiDB:CPSG_02434"/>
<feature type="region of interest" description="Disordered" evidence="1">
    <location>
        <begin position="80"/>
        <end position="104"/>
    </location>
</feature>
<proteinExistence type="predicted"/>
<evidence type="ECO:0000313" key="3">
    <source>
        <dbReference type="Proteomes" id="UP000002497"/>
    </source>
</evidence>